<evidence type="ECO:0000313" key="2">
    <source>
        <dbReference type="EMBL" id="MYM91114.1"/>
    </source>
</evidence>
<comment type="caution">
    <text evidence="2">The sequence shown here is derived from an EMBL/GenBank/DDBJ whole genome shotgun (WGS) entry which is preliminary data.</text>
</comment>
<evidence type="ECO:0000313" key="3">
    <source>
        <dbReference type="Proteomes" id="UP000470302"/>
    </source>
</evidence>
<dbReference type="InterPro" id="IPR012902">
    <property type="entry name" value="N_methyl_site"/>
</dbReference>
<reference evidence="2 3" key="1">
    <citation type="submission" date="2020-01" db="EMBL/GenBank/DDBJ databases">
        <title>Novel species isolated from a subtropical stream in China.</title>
        <authorList>
            <person name="Lu H."/>
        </authorList>
    </citation>
    <scope>NUCLEOTIDE SEQUENCE [LARGE SCALE GENOMIC DNA]</scope>
    <source>
        <strain evidence="2 3">FT82W</strain>
    </source>
</reference>
<keyword evidence="1" id="KW-0472">Membrane</keyword>
<name>A0A845GA02_9BURK</name>
<dbReference type="Proteomes" id="UP000470302">
    <property type="component" value="Unassembled WGS sequence"/>
</dbReference>
<gene>
    <name evidence="2" type="ORF">GTP91_28565</name>
</gene>
<accession>A0A845GA02</accession>
<dbReference type="EMBL" id="WWCW01000167">
    <property type="protein sequence ID" value="MYM91114.1"/>
    <property type="molecule type" value="Genomic_DNA"/>
</dbReference>
<proteinExistence type="predicted"/>
<dbReference type="Pfam" id="PF07963">
    <property type="entry name" value="N_methyl"/>
    <property type="match status" value="1"/>
</dbReference>
<protein>
    <recommendedName>
        <fullName evidence="4">Type IV pilus modification protein PilV</fullName>
    </recommendedName>
</protein>
<evidence type="ECO:0000256" key="1">
    <source>
        <dbReference type="SAM" id="Phobius"/>
    </source>
</evidence>
<feature type="transmembrane region" description="Helical" evidence="1">
    <location>
        <begin position="21"/>
        <end position="42"/>
    </location>
</feature>
<evidence type="ECO:0008006" key="4">
    <source>
        <dbReference type="Google" id="ProtNLM"/>
    </source>
</evidence>
<organism evidence="2 3">
    <name type="scientific">Duganella vulcania</name>
    <dbReference type="NCBI Taxonomy" id="2692166"/>
    <lineage>
        <taxon>Bacteria</taxon>
        <taxon>Pseudomonadati</taxon>
        <taxon>Pseudomonadota</taxon>
        <taxon>Betaproteobacteria</taxon>
        <taxon>Burkholderiales</taxon>
        <taxon>Oxalobacteraceae</taxon>
        <taxon>Telluria group</taxon>
        <taxon>Duganella</taxon>
    </lineage>
</organism>
<keyword evidence="1" id="KW-0812">Transmembrane</keyword>
<dbReference type="AlphaFoldDB" id="A0A845GA02"/>
<sequence>MNRAMKPTIHPRPTRRQGGIALLEAMLAIVILGIGLLGTIGLQARAYSALSDASLRAEATLAGEKLLGVMNADSNNVLNYGVIEGGAVTAAAQPWVDETQAAIPGAVIAVTVTPQQLRVQVDISIKWKRKAGGVTNQHLVTSYIAI</sequence>
<keyword evidence="1" id="KW-1133">Transmembrane helix</keyword>